<dbReference type="Proteomes" id="UP000005801">
    <property type="component" value="Unassembled WGS sequence"/>
</dbReference>
<dbReference type="AlphaFoldDB" id="A6FX09"/>
<feature type="transmembrane region" description="Helical" evidence="1">
    <location>
        <begin position="132"/>
        <end position="151"/>
    </location>
</feature>
<name>A6FX09_9BACT</name>
<evidence type="ECO:0000256" key="1">
    <source>
        <dbReference type="SAM" id="Phobius"/>
    </source>
</evidence>
<feature type="transmembrane region" description="Helical" evidence="1">
    <location>
        <begin position="205"/>
        <end position="223"/>
    </location>
</feature>
<organism evidence="2 3">
    <name type="scientific">Plesiocystis pacifica SIR-1</name>
    <dbReference type="NCBI Taxonomy" id="391625"/>
    <lineage>
        <taxon>Bacteria</taxon>
        <taxon>Pseudomonadati</taxon>
        <taxon>Myxococcota</taxon>
        <taxon>Polyangia</taxon>
        <taxon>Nannocystales</taxon>
        <taxon>Nannocystaceae</taxon>
        <taxon>Plesiocystis</taxon>
    </lineage>
</organism>
<dbReference type="OrthoDB" id="327431at2"/>
<keyword evidence="1" id="KW-0812">Transmembrane</keyword>
<dbReference type="STRING" id="391625.PPSIR1_05183"/>
<evidence type="ECO:0000313" key="2">
    <source>
        <dbReference type="EMBL" id="EDM81833.1"/>
    </source>
</evidence>
<comment type="caution">
    <text evidence="2">The sequence shown here is derived from an EMBL/GenBank/DDBJ whole genome shotgun (WGS) entry which is preliminary data.</text>
</comment>
<sequence>MLAGHFTTALVAKQEAPKGHIAYYLVAAQLPDLLWLPFHYLGLEVTHPHNIMATSLDNLQVDMTYSHDLLPLLGWIALVIGVGRALFGGWRPGLIGGLLLVVHAATDYLGGFPHNLFGPETASVGTGLYHSSPYLAVALEGVFIVATLAWVPRNDAKAGIQRSRSTYLTWAAVFGGNMAFLLFSADLSMAEMFGLTPSPAMDGTTVPMMAATYLSMLAALVWAEGKPTKARAERESSSSVPAAQGA</sequence>
<proteinExistence type="predicted"/>
<protein>
    <submittedName>
        <fullName evidence="2">Uncharacterized protein</fullName>
    </submittedName>
</protein>
<reference evidence="2 3" key="1">
    <citation type="submission" date="2007-06" db="EMBL/GenBank/DDBJ databases">
        <authorList>
            <person name="Shimkets L."/>
            <person name="Ferriera S."/>
            <person name="Johnson J."/>
            <person name="Kravitz S."/>
            <person name="Beeson K."/>
            <person name="Sutton G."/>
            <person name="Rogers Y.-H."/>
            <person name="Friedman R."/>
            <person name="Frazier M."/>
            <person name="Venter J.C."/>
        </authorList>
    </citation>
    <scope>NUCLEOTIDE SEQUENCE [LARGE SCALE GENOMIC DNA]</scope>
    <source>
        <strain evidence="2 3">SIR-1</strain>
    </source>
</reference>
<feature type="transmembrane region" description="Helical" evidence="1">
    <location>
        <begin position="167"/>
        <end position="185"/>
    </location>
</feature>
<keyword evidence="1" id="KW-1133">Transmembrane helix</keyword>
<keyword evidence="1" id="KW-0472">Membrane</keyword>
<evidence type="ECO:0000313" key="3">
    <source>
        <dbReference type="Proteomes" id="UP000005801"/>
    </source>
</evidence>
<dbReference type="EMBL" id="ABCS01000001">
    <property type="protein sequence ID" value="EDM81833.1"/>
    <property type="molecule type" value="Genomic_DNA"/>
</dbReference>
<keyword evidence="3" id="KW-1185">Reference proteome</keyword>
<feature type="transmembrane region" description="Helical" evidence="1">
    <location>
        <begin position="94"/>
        <end position="112"/>
    </location>
</feature>
<dbReference type="RefSeq" id="WP_006969008.1">
    <property type="nucleotide sequence ID" value="NZ_ABCS01000001.1"/>
</dbReference>
<gene>
    <name evidence="2" type="ORF">PPSIR1_05183</name>
</gene>
<feature type="transmembrane region" description="Helical" evidence="1">
    <location>
        <begin position="21"/>
        <end position="40"/>
    </location>
</feature>
<accession>A6FX09</accession>
<feature type="transmembrane region" description="Helical" evidence="1">
    <location>
        <begin position="69"/>
        <end position="87"/>
    </location>
</feature>